<comment type="caution">
    <text evidence="1">The sequence shown here is derived from an EMBL/GenBank/DDBJ whole genome shotgun (WGS) entry which is preliminary data.</text>
</comment>
<dbReference type="Pfam" id="PF06999">
    <property type="entry name" value="Suc_Fer-like"/>
    <property type="match status" value="1"/>
</dbReference>
<evidence type="ECO:0000313" key="2">
    <source>
        <dbReference type="Proteomes" id="UP000517916"/>
    </source>
</evidence>
<organism evidence="1 2">
    <name type="scientific">Kutzneria viridogrisea</name>
    <dbReference type="NCBI Taxonomy" id="47990"/>
    <lineage>
        <taxon>Bacteria</taxon>
        <taxon>Bacillati</taxon>
        <taxon>Actinomycetota</taxon>
        <taxon>Actinomycetes</taxon>
        <taxon>Pseudonocardiales</taxon>
        <taxon>Pseudonocardiaceae</taxon>
        <taxon>Kutzneria</taxon>
    </lineage>
</organism>
<dbReference type="RefSeq" id="WP_182838998.1">
    <property type="nucleotide sequence ID" value="NZ_BAAABQ010000032.1"/>
</dbReference>
<dbReference type="CDD" id="cd03062">
    <property type="entry name" value="TRX_Fd_Sucrase"/>
    <property type="match status" value="1"/>
</dbReference>
<dbReference type="SUPFAM" id="SSF52833">
    <property type="entry name" value="Thioredoxin-like"/>
    <property type="match status" value="1"/>
</dbReference>
<dbReference type="InterPro" id="IPR009737">
    <property type="entry name" value="Aim32/Apd1-like"/>
</dbReference>
<protein>
    <recommendedName>
        <fullName evidence="3">Sucrase ferredoxin</fullName>
    </recommendedName>
</protein>
<dbReference type="InterPro" id="IPR036249">
    <property type="entry name" value="Thioredoxin-like_sf"/>
</dbReference>
<evidence type="ECO:0000313" key="1">
    <source>
        <dbReference type="EMBL" id="MBA8928716.1"/>
    </source>
</evidence>
<dbReference type="EMBL" id="JACJID010000004">
    <property type="protein sequence ID" value="MBA8928716.1"/>
    <property type="molecule type" value="Genomic_DNA"/>
</dbReference>
<accession>A0ABR6BQ06</accession>
<sequence>MPNGSEVGDTLPGCAAVMRLLGGSPAGTAAYMTSWLLVEQPGPWTADALERVCDEVFPAQRMDALRAAGLRPLLIRRPGRHRREPGAPRTVYLASGLPGGRWLERLEIADLAELAALDLEAVTRGRGGHGTPVAGPLFLACTHGTKDMCCAVLGRPVAAALGENHPGRAWEVSHVGGDRWAGNLLVVPDGYLHGQLSPDEAALVAKSALAGQVQLDQLRGRTSAPTAYAQYAEIAVRRRAGLRGLDEAIAVGESRPDPVDENLRLVSVRTPEGVYEVAVRRGPAVDGAASRCSARIAPAGYSVLSVHLLATV</sequence>
<gene>
    <name evidence="1" type="ORF">BC739_005933</name>
</gene>
<keyword evidence="2" id="KW-1185">Reference proteome</keyword>
<dbReference type="Proteomes" id="UP000517916">
    <property type="component" value="Unassembled WGS sequence"/>
</dbReference>
<proteinExistence type="predicted"/>
<name>A0ABR6BQ06_9PSEU</name>
<reference evidence="1 2" key="1">
    <citation type="submission" date="2020-08" db="EMBL/GenBank/DDBJ databases">
        <title>Genomic Encyclopedia of Archaeal and Bacterial Type Strains, Phase II (KMG-II): from individual species to whole genera.</title>
        <authorList>
            <person name="Goeker M."/>
        </authorList>
    </citation>
    <scope>NUCLEOTIDE SEQUENCE [LARGE SCALE GENOMIC DNA]</scope>
    <source>
        <strain evidence="1 2">DSM 43850</strain>
    </source>
</reference>
<evidence type="ECO:0008006" key="3">
    <source>
        <dbReference type="Google" id="ProtNLM"/>
    </source>
</evidence>